<dbReference type="SUPFAM" id="SSF47473">
    <property type="entry name" value="EF-hand"/>
    <property type="match status" value="1"/>
</dbReference>
<accession>A0A8S9ZV15</accession>
<evidence type="ECO:0000259" key="2">
    <source>
        <dbReference type="PROSITE" id="PS50222"/>
    </source>
</evidence>
<dbReference type="Proteomes" id="UP000605970">
    <property type="component" value="Unassembled WGS sequence"/>
</dbReference>
<keyword evidence="1" id="KW-0812">Transmembrane</keyword>
<feature type="domain" description="EF-hand" evidence="2">
    <location>
        <begin position="57"/>
        <end position="85"/>
    </location>
</feature>
<gene>
    <name evidence="3" type="ORF">Mgra_00003489</name>
</gene>
<evidence type="ECO:0000313" key="3">
    <source>
        <dbReference type="EMBL" id="KAF7637100.1"/>
    </source>
</evidence>
<dbReference type="PROSITE" id="PS50222">
    <property type="entry name" value="EF_HAND_2"/>
    <property type="match status" value="1"/>
</dbReference>
<name>A0A8S9ZV15_9BILA</name>
<feature type="transmembrane region" description="Helical" evidence="1">
    <location>
        <begin position="12"/>
        <end position="33"/>
    </location>
</feature>
<keyword evidence="1" id="KW-0472">Membrane</keyword>
<proteinExistence type="predicted"/>
<sequence length="117" mass="14107">MVFKYFLNLYKMFKLFILIFIISLYFIEGRVIWPTRGMKIPNFPSFFDGQMSSNPFELFQVIDEDNDGQLTFNEASNWFTKLQGNSQGEMLKNSECFLMRQMKTKMDLFNLMKWIKY</sequence>
<dbReference type="OrthoDB" id="5911406at2759"/>
<comment type="caution">
    <text evidence="3">The sequence shown here is derived from an EMBL/GenBank/DDBJ whole genome shotgun (WGS) entry which is preliminary data.</text>
</comment>
<keyword evidence="1" id="KW-1133">Transmembrane helix</keyword>
<organism evidence="3 4">
    <name type="scientific">Meloidogyne graminicola</name>
    <dbReference type="NCBI Taxonomy" id="189291"/>
    <lineage>
        <taxon>Eukaryota</taxon>
        <taxon>Metazoa</taxon>
        <taxon>Ecdysozoa</taxon>
        <taxon>Nematoda</taxon>
        <taxon>Chromadorea</taxon>
        <taxon>Rhabditida</taxon>
        <taxon>Tylenchina</taxon>
        <taxon>Tylenchomorpha</taxon>
        <taxon>Tylenchoidea</taxon>
        <taxon>Meloidogynidae</taxon>
        <taxon>Meloidogyninae</taxon>
        <taxon>Meloidogyne</taxon>
    </lineage>
</organism>
<dbReference type="EMBL" id="JABEBT010000023">
    <property type="protein sequence ID" value="KAF7637100.1"/>
    <property type="molecule type" value="Genomic_DNA"/>
</dbReference>
<protein>
    <recommendedName>
        <fullName evidence="2">EF-hand domain-containing protein</fullName>
    </recommendedName>
</protein>
<evidence type="ECO:0000256" key="1">
    <source>
        <dbReference type="SAM" id="Phobius"/>
    </source>
</evidence>
<dbReference type="InterPro" id="IPR011992">
    <property type="entry name" value="EF-hand-dom_pair"/>
</dbReference>
<dbReference type="InterPro" id="IPR002048">
    <property type="entry name" value="EF_hand_dom"/>
</dbReference>
<evidence type="ECO:0000313" key="4">
    <source>
        <dbReference type="Proteomes" id="UP000605970"/>
    </source>
</evidence>
<dbReference type="GO" id="GO:0005509">
    <property type="term" value="F:calcium ion binding"/>
    <property type="evidence" value="ECO:0007669"/>
    <property type="project" value="InterPro"/>
</dbReference>
<reference evidence="3" key="1">
    <citation type="journal article" date="2020" name="Ecol. Evol.">
        <title>Genome structure and content of the rice root-knot nematode (Meloidogyne graminicola).</title>
        <authorList>
            <person name="Phan N.T."/>
            <person name="Danchin E.G.J."/>
            <person name="Klopp C."/>
            <person name="Perfus-Barbeoch L."/>
            <person name="Kozlowski D.K."/>
            <person name="Koutsovoulos G.D."/>
            <person name="Lopez-Roques C."/>
            <person name="Bouchez O."/>
            <person name="Zahm M."/>
            <person name="Besnard G."/>
            <person name="Bellafiore S."/>
        </authorList>
    </citation>
    <scope>NUCLEOTIDE SEQUENCE</scope>
    <source>
        <strain evidence="3">VN-18</strain>
    </source>
</reference>
<dbReference type="AlphaFoldDB" id="A0A8S9ZV15"/>
<keyword evidence="4" id="KW-1185">Reference proteome</keyword>